<proteinExistence type="predicted"/>
<protein>
    <submittedName>
        <fullName evidence="1">Uncharacterized protein</fullName>
    </submittedName>
</protein>
<name>A0A0F9BJK7_9ZZZZ</name>
<gene>
    <name evidence="1" type="ORF">LCGC14_2719690</name>
</gene>
<accession>A0A0F9BJK7</accession>
<organism evidence="1">
    <name type="scientific">marine sediment metagenome</name>
    <dbReference type="NCBI Taxonomy" id="412755"/>
    <lineage>
        <taxon>unclassified sequences</taxon>
        <taxon>metagenomes</taxon>
        <taxon>ecological metagenomes</taxon>
    </lineage>
</organism>
<evidence type="ECO:0000313" key="1">
    <source>
        <dbReference type="EMBL" id="KKK90769.1"/>
    </source>
</evidence>
<sequence>MLCLLIAGCAERAPVSRFAEPELVAMQEDVTPPEARPGICHSRDNTPAQIETVTEQIQVAPPELAEDGRVLTPAILGLNSNVLSTAAAKRLGLIVYDRDEALATI</sequence>
<reference evidence="1" key="1">
    <citation type="journal article" date="2015" name="Nature">
        <title>Complex archaea that bridge the gap between prokaryotes and eukaryotes.</title>
        <authorList>
            <person name="Spang A."/>
            <person name="Saw J.H."/>
            <person name="Jorgensen S.L."/>
            <person name="Zaremba-Niedzwiedzka K."/>
            <person name="Martijn J."/>
            <person name="Lind A.E."/>
            <person name="van Eijk R."/>
            <person name="Schleper C."/>
            <person name="Guy L."/>
            <person name="Ettema T.J."/>
        </authorList>
    </citation>
    <scope>NUCLEOTIDE SEQUENCE</scope>
</reference>
<dbReference type="AlphaFoldDB" id="A0A0F9BJK7"/>
<dbReference type="EMBL" id="LAZR01048948">
    <property type="protein sequence ID" value="KKK90769.1"/>
    <property type="molecule type" value="Genomic_DNA"/>
</dbReference>
<comment type="caution">
    <text evidence="1">The sequence shown here is derived from an EMBL/GenBank/DDBJ whole genome shotgun (WGS) entry which is preliminary data.</text>
</comment>